<keyword evidence="1" id="KW-1133">Transmembrane helix</keyword>
<sequence length="229" mass="26781">DRRLQDWADYYSYRGFWLDSPIAGLLHYPLTLYWIIVYWLPHHYMAVFENMKVSHSLQVHIIGAEKEAEMFEPFLECARLLAPVDLHIHLFGNELSKNVNNKCQNKENLTFHVHCSLYHECTLSDLPSPDLVVGFNAGLSAYSTFIETIKLLMENKTPLYCTDYCYYSIVHSQKALSISNIGEMLVPVINPFRSPFRLVAEEVNFPRYSNAFIYCVKPWKPNRKYDADR</sequence>
<evidence type="ECO:0000313" key="3">
    <source>
        <dbReference type="EMBL" id="CEK59986.1"/>
    </source>
</evidence>
<name>A0A0B6YW76_9EUPU</name>
<evidence type="ECO:0000256" key="1">
    <source>
        <dbReference type="SAM" id="Phobius"/>
    </source>
</evidence>
<accession>A0A0B6YW76</accession>
<keyword evidence="1" id="KW-0812">Transmembrane</keyword>
<dbReference type="InterPro" id="IPR042989">
    <property type="entry name" value="ZMY15"/>
</dbReference>
<dbReference type="Pfam" id="PF20179">
    <property type="entry name" value="MSS51_C"/>
    <property type="match status" value="1"/>
</dbReference>
<dbReference type="AlphaFoldDB" id="A0A0B6YW76"/>
<dbReference type="InterPro" id="IPR046824">
    <property type="entry name" value="Mss51-like_C"/>
</dbReference>
<protein>
    <recommendedName>
        <fullName evidence="2">Mitochondrial splicing suppressor 51-like C-terminal domain-containing protein</fullName>
    </recommendedName>
</protein>
<dbReference type="GO" id="GO:0045892">
    <property type="term" value="P:negative regulation of DNA-templated transcription"/>
    <property type="evidence" value="ECO:0007669"/>
    <property type="project" value="InterPro"/>
</dbReference>
<keyword evidence="1" id="KW-0472">Membrane</keyword>
<reference evidence="3" key="1">
    <citation type="submission" date="2014-12" db="EMBL/GenBank/DDBJ databases">
        <title>Insight into the proteome of Arion vulgaris.</title>
        <authorList>
            <person name="Aradska J."/>
            <person name="Bulat T."/>
            <person name="Smidak R."/>
            <person name="Sarate P."/>
            <person name="Gangsoo J."/>
            <person name="Sialana F."/>
            <person name="Bilban M."/>
            <person name="Lubec G."/>
        </authorList>
    </citation>
    <scope>NUCLEOTIDE SEQUENCE</scope>
    <source>
        <tissue evidence="3">Skin</tissue>
    </source>
</reference>
<dbReference type="EMBL" id="HACG01013121">
    <property type="protein sequence ID" value="CEK59986.1"/>
    <property type="molecule type" value="Transcribed_RNA"/>
</dbReference>
<feature type="transmembrane region" description="Helical" evidence="1">
    <location>
        <begin position="20"/>
        <end position="41"/>
    </location>
</feature>
<feature type="non-terminal residue" evidence="3">
    <location>
        <position position="1"/>
    </location>
</feature>
<dbReference type="PANTHER" id="PTHR47085:SF1">
    <property type="entry name" value="ZINC FINGER MYND DOMAIN-CONTAINING PROTEIN 15"/>
    <property type="match status" value="1"/>
</dbReference>
<feature type="domain" description="Mitochondrial splicing suppressor 51-like C-terminal" evidence="2">
    <location>
        <begin position="29"/>
        <end position="196"/>
    </location>
</feature>
<proteinExistence type="predicted"/>
<gene>
    <name evidence="3" type="primary">ORF38063</name>
</gene>
<dbReference type="PANTHER" id="PTHR47085">
    <property type="entry name" value="ZINC FINGER MYND DOMAIN-CONTAINING PROTEIN 15"/>
    <property type="match status" value="1"/>
</dbReference>
<evidence type="ECO:0000259" key="2">
    <source>
        <dbReference type="Pfam" id="PF20179"/>
    </source>
</evidence>
<organism evidence="3">
    <name type="scientific">Arion vulgaris</name>
    <dbReference type="NCBI Taxonomy" id="1028688"/>
    <lineage>
        <taxon>Eukaryota</taxon>
        <taxon>Metazoa</taxon>
        <taxon>Spiralia</taxon>
        <taxon>Lophotrochozoa</taxon>
        <taxon>Mollusca</taxon>
        <taxon>Gastropoda</taxon>
        <taxon>Heterobranchia</taxon>
        <taxon>Euthyneura</taxon>
        <taxon>Panpulmonata</taxon>
        <taxon>Eupulmonata</taxon>
        <taxon>Stylommatophora</taxon>
        <taxon>Helicina</taxon>
        <taxon>Arionoidea</taxon>
        <taxon>Arionidae</taxon>
        <taxon>Arion</taxon>
    </lineage>
</organism>
<dbReference type="GO" id="GO:0042826">
    <property type="term" value="F:histone deacetylase binding"/>
    <property type="evidence" value="ECO:0007669"/>
    <property type="project" value="InterPro"/>
</dbReference>